<dbReference type="Pfam" id="PF01230">
    <property type="entry name" value="HIT"/>
    <property type="match status" value="1"/>
</dbReference>
<gene>
    <name evidence="3" type="ORF">LBV24_02950</name>
</gene>
<dbReference type="InterPro" id="IPR036265">
    <property type="entry name" value="HIT-like_sf"/>
</dbReference>
<dbReference type="Proteomes" id="UP001198402">
    <property type="component" value="Unassembled WGS sequence"/>
</dbReference>
<evidence type="ECO:0000256" key="1">
    <source>
        <dbReference type="PROSITE-ProRule" id="PRU00464"/>
    </source>
</evidence>
<feature type="domain" description="HIT" evidence="2">
    <location>
        <begin position="4"/>
        <end position="107"/>
    </location>
</feature>
<dbReference type="PANTHER" id="PTHR46648:SF1">
    <property type="entry name" value="ADENOSINE 5'-MONOPHOSPHORAMIDASE HNT1"/>
    <property type="match status" value="1"/>
</dbReference>
<dbReference type="Gene3D" id="3.30.428.10">
    <property type="entry name" value="HIT-like"/>
    <property type="match status" value="1"/>
</dbReference>
<keyword evidence="4" id="KW-1185">Reference proteome</keyword>
<proteinExistence type="predicted"/>
<dbReference type="EMBL" id="JAIUJS010000001">
    <property type="protein sequence ID" value="MCA0152158.1"/>
    <property type="molecule type" value="Genomic_DNA"/>
</dbReference>
<evidence type="ECO:0000313" key="4">
    <source>
        <dbReference type="Proteomes" id="UP001198402"/>
    </source>
</evidence>
<protein>
    <submittedName>
        <fullName evidence="3">HIT family protein</fullName>
    </submittedName>
</protein>
<comment type="caution">
    <text evidence="3">The sequence shown here is derived from an EMBL/GenBank/DDBJ whole genome shotgun (WGS) entry which is preliminary data.</text>
</comment>
<evidence type="ECO:0000259" key="2">
    <source>
        <dbReference type="PROSITE" id="PS51084"/>
    </source>
</evidence>
<dbReference type="RefSeq" id="WP_224477097.1">
    <property type="nucleotide sequence ID" value="NZ_JAIUJS010000001.1"/>
</dbReference>
<dbReference type="PANTHER" id="PTHR46648">
    <property type="entry name" value="HIT FAMILY PROTEIN 1"/>
    <property type="match status" value="1"/>
</dbReference>
<accession>A0ABS7Y091</accession>
<name>A0ABS7Y091_9FLAO</name>
<reference evidence="4" key="1">
    <citation type="submission" date="2023-07" db="EMBL/GenBank/DDBJ databases">
        <authorList>
            <person name="Yue Y."/>
        </authorList>
    </citation>
    <scope>NUCLEOTIDE SEQUENCE [LARGE SCALE GENOMIC DNA]</scope>
    <source>
        <strain evidence="4">2Y89</strain>
    </source>
</reference>
<dbReference type="InterPro" id="IPR001310">
    <property type="entry name" value="Histidine_triad_HIT"/>
</dbReference>
<dbReference type="PRINTS" id="PR00332">
    <property type="entry name" value="HISTRIAD"/>
</dbReference>
<sequence length="133" mass="15162">MATLFTKIIQGEIPSYKVAETEEFYAFLDINPNTKGHTLCIPKKEINKIFDLDKETYLGLMEFSRKVAMAIEKAVPCERVGMSVIGLEVPHVHVHLIPLHNMENARFTTKQKLSSTEFEVVASLIAKYYNEID</sequence>
<dbReference type="InterPro" id="IPR011146">
    <property type="entry name" value="HIT-like"/>
</dbReference>
<evidence type="ECO:0000313" key="3">
    <source>
        <dbReference type="EMBL" id="MCA0152158.1"/>
    </source>
</evidence>
<organism evidence="3 4">
    <name type="scientific">Winogradskyella vincentii</name>
    <dbReference type="NCBI Taxonomy" id="2877122"/>
    <lineage>
        <taxon>Bacteria</taxon>
        <taxon>Pseudomonadati</taxon>
        <taxon>Bacteroidota</taxon>
        <taxon>Flavobacteriia</taxon>
        <taxon>Flavobacteriales</taxon>
        <taxon>Flavobacteriaceae</taxon>
        <taxon>Winogradskyella</taxon>
    </lineage>
</organism>
<dbReference type="SUPFAM" id="SSF54197">
    <property type="entry name" value="HIT-like"/>
    <property type="match status" value="1"/>
</dbReference>
<feature type="short sequence motif" description="Histidine triad motif" evidence="1">
    <location>
        <begin position="91"/>
        <end position="95"/>
    </location>
</feature>
<dbReference type="PROSITE" id="PS51084">
    <property type="entry name" value="HIT_2"/>
    <property type="match status" value="1"/>
</dbReference>